<dbReference type="PRINTS" id="PR00131">
    <property type="entry name" value="GLHYDRLASE1"/>
</dbReference>
<dbReference type="FunFam" id="3.20.20.80:FF:000004">
    <property type="entry name" value="Beta-glucosidase 6-phospho-beta-glucosidase"/>
    <property type="match status" value="1"/>
</dbReference>
<dbReference type="SUPFAM" id="SSF51445">
    <property type="entry name" value="(Trans)glycosidases"/>
    <property type="match status" value="1"/>
</dbReference>
<evidence type="ECO:0000313" key="6">
    <source>
        <dbReference type="Proteomes" id="UP000019243"/>
    </source>
</evidence>
<reference evidence="5 6" key="1">
    <citation type="submission" date="2012-12" db="EMBL/GenBank/DDBJ databases">
        <title>Novel taxa of Listeriaceae from agricultural environments in the United States.</title>
        <authorList>
            <person name="den Bakker H.C."/>
            <person name="Allred A."/>
            <person name="Warchocki S."/>
            <person name="Wright E.M."/>
            <person name="Burrell A."/>
            <person name="Nightingale K.K."/>
            <person name="Kephart D."/>
            <person name="Wiedmann M."/>
        </authorList>
    </citation>
    <scope>NUCLEOTIDE SEQUENCE [LARGE SCALE GENOMIC DNA]</scope>
    <source>
        <strain evidence="5 6">FSL F6-1037</strain>
    </source>
</reference>
<keyword evidence="2 5" id="KW-0378">Hydrolase</keyword>
<comment type="similarity">
    <text evidence="1 4">Belongs to the glycosyl hydrolase 1 family.</text>
</comment>
<comment type="caution">
    <text evidence="5">The sequence shown here is derived from an EMBL/GenBank/DDBJ whole genome shotgun (WGS) entry which is preliminary data.</text>
</comment>
<dbReference type="InterPro" id="IPR017853">
    <property type="entry name" value="GH"/>
</dbReference>
<evidence type="ECO:0000313" key="5">
    <source>
        <dbReference type="EMBL" id="EUJ38019.1"/>
    </source>
</evidence>
<keyword evidence="3" id="KW-0326">Glycosidase</keyword>
<dbReference type="GO" id="GO:0005829">
    <property type="term" value="C:cytosol"/>
    <property type="evidence" value="ECO:0007669"/>
    <property type="project" value="TreeGrafter"/>
</dbReference>
<keyword evidence="6" id="KW-1185">Reference proteome</keyword>
<dbReference type="Pfam" id="PF00232">
    <property type="entry name" value="Glyco_hydro_1"/>
    <property type="match status" value="2"/>
</dbReference>
<dbReference type="GO" id="GO:0016052">
    <property type="term" value="P:carbohydrate catabolic process"/>
    <property type="evidence" value="ECO:0007669"/>
    <property type="project" value="TreeGrafter"/>
</dbReference>
<dbReference type="PROSITE" id="PS00653">
    <property type="entry name" value="GLYCOSYL_HYDROL_F1_2"/>
    <property type="match status" value="1"/>
</dbReference>
<dbReference type="RefSeq" id="WP_035315008.1">
    <property type="nucleotide sequence ID" value="NZ_AODH01000038.1"/>
</dbReference>
<dbReference type="PATRIC" id="fig|1265861.3.peg.1800"/>
<gene>
    <name evidence="5" type="ORF">BCAMP_09180</name>
</gene>
<dbReference type="EMBL" id="AODH01000038">
    <property type="protein sequence ID" value="EUJ38019.1"/>
    <property type="molecule type" value="Genomic_DNA"/>
</dbReference>
<protein>
    <submittedName>
        <fullName evidence="5">Glycoside hydrolase</fullName>
    </submittedName>
</protein>
<dbReference type="InterPro" id="IPR001360">
    <property type="entry name" value="Glyco_hydro_1"/>
</dbReference>
<evidence type="ECO:0000256" key="4">
    <source>
        <dbReference type="RuleBase" id="RU003690"/>
    </source>
</evidence>
<dbReference type="PANTHER" id="PTHR10353:SF122">
    <property type="entry name" value="6-PHOSPHO-BETA-GLUCOSIDASE ASCB-RELATED"/>
    <property type="match status" value="1"/>
</dbReference>
<dbReference type="GO" id="GO:0008422">
    <property type="term" value="F:beta-glucosidase activity"/>
    <property type="evidence" value="ECO:0007669"/>
    <property type="project" value="TreeGrafter"/>
</dbReference>
<dbReference type="PANTHER" id="PTHR10353">
    <property type="entry name" value="GLYCOSYL HYDROLASE"/>
    <property type="match status" value="1"/>
</dbReference>
<dbReference type="AlphaFoldDB" id="W7CF91"/>
<dbReference type="Proteomes" id="UP000019243">
    <property type="component" value="Unassembled WGS sequence"/>
</dbReference>
<evidence type="ECO:0000256" key="2">
    <source>
        <dbReference type="ARBA" id="ARBA00022801"/>
    </source>
</evidence>
<dbReference type="OrthoDB" id="9765195at2"/>
<dbReference type="Gene3D" id="3.20.20.80">
    <property type="entry name" value="Glycosidases"/>
    <property type="match status" value="1"/>
</dbReference>
<evidence type="ECO:0000256" key="1">
    <source>
        <dbReference type="ARBA" id="ARBA00010838"/>
    </source>
</evidence>
<accession>W7CF91</accession>
<dbReference type="STRING" id="1265861.BCAMP_09180"/>
<dbReference type="InterPro" id="IPR033132">
    <property type="entry name" value="GH_1_N_CS"/>
</dbReference>
<sequence>MKKNPTVFPNDFLWGGAIAANQAEGAYLEDGRKMCVQDIYPYDNTEDIKKKSNKEITTDAIQKAIEDKVNYYPKRHGIDFYHTYKEDLQMLADLGINSFRISISWARIFPNGDDQQPNELGLQFYDDLLDEMIRLGMEPLVTISHYEMPLNLAVKYNGWYNRKTIDFFTNYAEVLFKRYQDKVKYWILVNQINLIVHESFNHLGIPADKVENLKEAKYQGVHHELVACAQATKRAKEINPNFEIGMMLLGELAYAETAKPADQLAAMKFNQMELFFSDVLMRGAYPGYAFRYFEDEQINITFAEGDEEMLKNTADFLTFSYYYTAMTNEAVYEKGKANDTKRFLKNDNLTESDWGWSVDPIGLRITLNVLYERYQKPMMITENGMGAFDELTSDNKIHDPYRVDYLKQHIEQMKEAIHDGVELIGYYPWGPIDIVSCSSSEMSKRYGFIYVDIDDYGNGSKKRIKKDSFDWYRQVVTSNGEQL</sequence>
<proteinExistence type="inferred from homology"/>
<organism evidence="5 6">
    <name type="scientific">Brochothrix campestris FSL F6-1037</name>
    <dbReference type="NCBI Taxonomy" id="1265861"/>
    <lineage>
        <taxon>Bacteria</taxon>
        <taxon>Bacillati</taxon>
        <taxon>Bacillota</taxon>
        <taxon>Bacilli</taxon>
        <taxon>Bacillales</taxon>
        <taxon>Listeriaceae</taxon>
        <taxon>Brochothrix</taxon>
    </lineage>
</organism>
<evidence type="ECO:0000256" key="3">
    <source>
        <dbReference type="ARBA" id="ARBA00023295"/>
    </source>
</evidence>
<name>W7CF91_9LIST</name>